<name>A0AAP0WXW9_LIQFO</name>
<evidence type="ECO:0000256" key="1">
    <source>
        <dbReference type="SAM" id="MobiDB-lite"/>
    </source>
</evidence>
<dbReference type="InterPro" id="IPR004252">
    <property type="entry name" value="Probable_transposase_24"/>
</dbReference>
<dbReference type="PANTHER" id="PTHR48258:SF9">
    <property type="entry name" value="OS01G0348150 PROTEIN"/>
    <property type="match status" value="1"/>
</dbReference>
<gene>
    <name evidence="3" type="ORF">L1049_011147</name>
</gene>
<dbReference type="Pfam" id="PF13960">
    <property type="entry name" value="DUF4218"/>
    <property type="match status" value="1"/>
</dbReference>
<keyword evidence="4" id="KW-1185">Reference proteome</keyword>
<dbReference type="Pfam" id="PF02992">
    <property type="entry name" value="Transposase_21"/>
    <property type="match status" value="1"/>
</dbReference>
<accession>A0AAP0WXW9</accession>
<evidence type="ECO:0000259" key="2">
    <source>
        <dbReference type="Pfam" id="PF13960"/>
    </source>
</evidence>
<reference evidence="3 4" key="1">
    <citation type="journal article" date="2024" name="Plant J.">
        <title>Genome sequences and population genomics reveal climatic adaptation and genomic divergence between two closely related sweetgum species.</title>
        <authorList>
            <person name="Xu W.Q."/>
            <person name="Ren C.Q."/>
            <person name="Zhang X.Y."/>
            <person name="Comes H.P."/>
            <person name="Liu X.H."/>
            <person name="Li Y.G."/>
            <person name="Kettle C.J."/>
            <person name="Jalonen R."/>
            <person name="Gaisberger H."/>
            <person name="Ma Y.Z."/>
            <person name="Qiu Y.X."/>
        </authorList>
    </citation>
    <scope>NUCLEOTIDE SEQUENCE [LARGE SCALE GENOMIC DNA]</scope>
    <source>
        <strain evidence="3">Hangzhou</strain>
    </source>
</reference>
<dbReference type="EMBL" id="JBBPBK010000006">
    <property type="protein sequence ID" value="KAK9282922.1"/>
    <property type="molecule type" value="Genomic_DNA"/>
</dbReference>
<dbReference type="Proteomes" id="UP001415857">
    <property type="component" value="Unassembled WGS sequence"/>
</dbReference>
<dbReference type="InterPro" id="IPR004242">
    <property type="entry name" value="Transposase_21"/>
</dbReference>
<organism evidence="3 4">
    <name type="scientific">Liquidambar formosana</name>
    <name type="common">Formosan gum</name>
    <dbReference type="NCBI Taxonomy" id="63359"/>
    <lineage>
        <taxon>Eukaryota</taxon>
        <taxon>Viridiplantae</taxon>
        <taxon>Streptophyta</taxon>
        <taxon>Embryophyta</taxon>
        <taxon>Tracheophyta</taxon>
        <taxon>Spermatophyta</taxon>
        <taxon>Magnoliopsida</taxon>
        <taxon>eudicotyledons</taxon>
        <taxon>Gunneridae</taxon>
        <taxon>Pentapetalae</taxon>
        <taxon>Saxifragales</taxon>
        <taxon>Altingiaceae</taxon>
        <taxon>Liquidambar</taxon>
    </lineage>
</organism>
<evidence type="ECO:0000313" key="3">
    <source>
        <dbReference type="EMBL" id="KAK9282922.1"/>
    </source>
</evidence>
<feature type="region of interest" description="Disordered" evidence="1">
    <location>
        <begin position="742"/>
        <end position="788"/>
    </location>
</feature>
<dbReference type="InterPro" id="IPR025452">
    <property type="entry name" value="DUF4218"/>
</dbReference>
<dbReference type="Pfam" id="PF03004">
    <property type="entry name" value="Transposase_24"/>
    <property type="match status" value="1"/>
</dbReference>
<dbReference type="AlphaFoldDB" id="A0AAP0WXW9"/>
<feature type="compositionally biased region" description="Polar residues" evidence="1">
    <location>
        <begin position="742"/>
        <end position="772"/>
    </location>
</feature>
<feature type="region of interest" description="Disordered" evidence="1">
    <location>
        <begin position="216"/>
        <end position="242"/>
    </location>
</feature>
<protein>
    <recommendedName>
        <fullName evidence="2">DUF4218 domain-containing protein</fullName>
    </recommendedName>
</protein>
<sequence length="1033" mass="118481">MRHPVDSLAWSTINNKWPCFASDPRNLRFGLASDGFNPFQNLSSRYSCWPVILVTYNLSPWLCMSKENLMLILLIPGPKQPGNDIDVYLQPLVDDLKELWSNGVRIYDACSKSMFNLKAILMWTINDFPAYGNLSGYSTKGKFAYPVCGAGTSSQWLAHSKKCVYMGHRRFLALDHPFRMKKRWFDGHNENGGRPKICTGEDVFLELKDVVNDWGKKKKNERMGKKGKKRKKGKKSKESDKDSIQMWKKKSIFFDLPYWKALLLRHNLDVMHIEKNICESIIGTLLHVKGKSKDGLKSRKDLKDMGIRNELHPQERGNNVNYLPPAPHMLSKAEKQIFCKRLANLKLPDGYSSNISNCISLEECKIVGLKSHDCHVLLHQLLSVALRGLLPKGPRNAIFRLCAFYNEVCQRVIDRNRLEQHEEDVIETMCMFERFFPPSFFDIMVHLTIHIGREVRLGGPVQYRWIYPFERYMNVLKGYVMNHARPEGCIAEHYIDEECMMFCSGYVKNAAELGVRYSRNEDFQNETILEGRPISGGKSMQLPNGMLQIAHLYVLFNSVEVEPFIEMHLDELKRMDRRLSNSDSLLQKRHRETFSAWLEEKVVKTQASTISVSNTLKWLARGPREESMSYSGYVINGIRFHTKDAEKSRQNSGVSIKAETMCRSSARDNTQVIGKISYYGIIRDIILLDYNTFRVPIFRCDWANIVNGVKVDDGFTLSSKKAQKRAKKDRLATVAATIQQGNENIRISDEGSNSSRSFHPNAEASQWSSTPNADVGTEKKKRGKNKLHSIPVGGCGRFEVEFNERGQPVGENSAKYASHLGSLAREHVPIIIRDWRLVDSQTRDDLWTLVQQKFLVDECRKDLAIRMMGSYWRQFKSEITSQLVDAAKKNGFKRRLSLMKPTNIKSDREWDAFVKYRLSPNFQAKSFQFSSMRKKQTLPHTMSRKGYARLEHDMRKANPRLSRADVWTKGHLKKNNEPYNDAVADTLKKMEEYTQSATAQSSNNGIRGDAVAHVLGPERRGRVRGLGFGATIT</sequence>
<proteinExistence type="predicted"/>
<evidence type="ECO:0000313" key="4">
    <source>
        <dbReference type="Proteomes" id="UP001415857"/>
    </source>
</evidence>
<feature type="domain" description="DUF4218" evidence="2">
    <location>
        <begin position="409"/>
        <end position="520"/>
    </location>
</feature>
<feature type="compositionally biased region" description="Basic residues" evidence="1">
    <location>
        <begin position="216"/>
        <end position="235"/>
    </location>
</feature>
<comment type="caution">
    <text evidence="3">The sequence shown here is derived from an EMBL/GenBank/DDBJ whole genome shotgun (WGS) entry which is preliminary data.</text>
</comment>
<dbReference type="PANTHER" id="PTHR48258">
    <property type="entry name" value="DUF4218 DOMAIN-CONTAINING PROTEIN-RELATED"/>
    <property type="match status" value="1"/>
</dbReference>